<keyword evidence="3" id="KW-1003">Cell membrane</keyword>
<name>A0ABR8X6Z0_9MICO</name>
<dbReference type="PROSITE" id="PS50850">
    <property type="entry name" value="MFS"/>
    <property type="match status" value="1"/>
</dbReference>
<comment type="subcellular location">
    <subcellularLocation>
        <location evidence="1">Cell membrane</location>
        <topology evidence="1">Multi-pass membrane protein</topology>
    </subcellularLocation>
</comment>
<keyword evidence="11" id="KW-1185">Reference proteome</keyword>
<dbReference type="Pfam" id="PF05977">
    <property type="entry name" value="MFS_3"/>
    <property type="match status" value="1"/>
</dbReference>
<feature type="compositionally biased region" description="Polar residues" evidence="7">
    <location>
        <begin position="1"/>
        <end position="10"/>
    </location>
</feature>
<feature type="transmembrane region" description="Helical" evidence="8">
    <location>
        <begin position="294"/>
        <end position="317"/>
    </location>
</feature>
<dbReference type="EMBL" id="JACSPM010000004">
    <property type="protein sequence ID" value="MBD8024561.1"/>
    <property type="molecule type" value="Genomic_DNA"/>
</dbReference>
<keyword evidence="2" id="KW-0813">Transport</keyword>
<reference evidence="10 11" key="1">
    <citation type="submission" date="2020-08" db="EMBL/GenBank/DDBJ databases">
        <title>A Genomic Blueprint of the Chicken Gut Microbiome.</title>
        <authorList>
            <person name="Gilroy R."/>
            <person name="Ravi A."/>
            <person name="Getino M."/>
            <person name="Pursley I."/>
            <person name="Horton D.L."/>
            <person name="Alikhan N.-F."/>
            <person name="Baker D."/>
            <person name="Gharbi K."/>
            <person name="Hall N."/>
            <person name="Watson M."/>
            <person name="Adriaenssens E.M."/>
            <person name="Foster-Nyarko E."/>
            <person name="Jarju S."/>
            <person name="Secka A."/>
            <person name="Antonio M."/>
            <person name="Oren A."/>
            <person name="Chaudhuri R."/>
            <person name="La Ragione R.M."/>
            <person name="Hildebrand F."/>
            <person name="Pallen M.J."/>
        </authorList>
    </citation>
    <scope>NUCLEOTIDE SEQUENCE [LARGE SCALE GENOMIC DNA]</scope>
    <source>
        <strain evidence="10 11">Sa1CUA4</strain>
    </source>
</reference>
<evidence type="ECO:0000313" key="11">
    <source>
        <dbReference type="Proteomes" id="UP000602532"/>
    </source>
</evidence>
<dbReference type="SUPFAM" id="SSF103473">
    <property type="entry name" value="MFS general substrate transporter"/>
    <property type="match status" value="1"/>
</dbReference>
<dbReference type="InterPro" id="IPR010290">
    <property type="entry name" value="TM_effector"/>
</dbReference>
<dbReference type="Gene3D" id="1.20.1250.20">
    <property type="entry name" value="MFS general substrate transporter like domains"/>
    <property type="match status" value="2"/>
</dbReference>
<feature type="transmembrane region" description="Helical" evidence="8">
    <location>
        <begin position="357"/>
        <end position="376"/>
    </location>
</feature>
<evidence type="ECO:0000313" key="10">
    <source>
        <dbReference type="EMBL" id="MBD8024561.1"/>
    </source>
</evidence>
<dbReference type="CDD" id="cd06173">
    <property type="entry name" value="MFS_MefA_like"/>
    <property type="match status" value="1"/>
</dbReference>
<evidence type="ECO:0000256" key="8">
    <source>
        <dbReference type="SAM" id="Phobius"/>
    </source>
</evidence>
<feature type="domain" description="Major facilitator superfamily (MFS) profile" evidence="9">
    <location>
        <begin position="35"/>
        <end position="468"/>
    </location>
</feature>
<feature type="transmembrane region" description="Helical" evidence="8">
    <location>
        <begin position="323"/>
        <end position="345"/>
    </location>
</feature>
<evidence type="ECO:0000256" key="5">
    <source>
        <dbReference type="ARBA" id="ARBA00022989"/>
    </source>
</evidence>
<dbReference type="InterPro" id="IPR011701">
    <property type="entry name" value="MFS"/>
</dbReference>
<feature type="transmembrane region" description="Helical" evidence="8">
    <location>
        <begin position="414"/>
        <end position="438"/>
    </location>
</feature>
<evidence type="ECO:0000256" key="4">
    <source>
        <dbReference type="ARBA" id="ARBA00022692"/>
    </source>
</evidence>
<sequence>MTDTVGTADQTEGAGRKGRPPQPVASSGGRPAAKPRLGADFGKLWTAAAFSNLADGVGRVAVPLIATTLTRDPLAIAALGALAFVPWLVFGLPAGMIVDRYDRRRIMALANALRGLAAVGLAVLTVTGALDIWWLFAATLVFGFGETLFDNATNAIVPSLVERRSLDRANGFLQAAQITIDNFIATPIGGVLFAVSLALPLWVGAAGYLIPIALAVMLPLSAARPLRDAPAAQRQDAPEPAAAVVAGEPLAAAEGLAEQAAEQAGAAAPSTPGVSVSAREAISYLWHHRFLRSMVVFTSVVGSAFSFAQAPTILYFLDELAVAPAAIGLVTAGIGLGALAGSLVASTLVERFGRGPVMLGANIVAAASLAAVWAAPEVVTGTIAYGLMACAVSVWNVPWGALRQAIVPGHLFGRVLGIIRTFTWGLFPFATLLGGWVARYDLRLPYVIAAVATLLAALVASKLLLEASKHSEPEE</sequence>
<organism evidence="10 11">
    <name type="scientific">Microbacterium gallinarum</name>
    <dbReference type="NCBI Taxonomy" id="2762209"/>
    <lineage>
        <taxon>Bacteria</taxon>
        <taxon>Bacillati</taxon>
        <taxon>Actinomycetota</taxon>
        <taxon>Actinomycetes</taxon>
        <taxon>Micrococcales</taxon>
        <taxon>Microbacteriaceae</taxon>
        <taxon>Microbacterium</taxon>
    </lineage>
</organism>
<dbReference type="PANTHER" id="PTHR23513">
    <property type="entry name" value="INTEGRAL MEMBRANE EFFLUX PROTEIN-RELATED"/>
    <property type="match status" value="1"/>
</dbReference>
<accession>A0ABR8X6Z0</accession>
<keyword evidence="5 8" id="KW-1133">Transmembrane helix</keyword>
<feature type="transmembrane region" description="Helical" evidence="8">
    <location>
        <begin position="201"/>
        <end position="220"/>
    </location>
</feature>
<evidence type="ECO:0000256" key="3">
    <source>
        <dbReference type="ARBA" id="ARBA00022475"/>
    </source>
</evidence>
<dbReference type="Pfam" id="PF07690">
    <property type="entry name" value="MFS_1"/>
    <property type="match status" value="1"/>
</dbReference>
<evidence type="ECO:0000256" key="7">
    <source>
        <dbReference type="SAM" id="MobiDB-lite"/>
    </source>
</evidence>
<evidence type="ECO:0000259" key="9">
    <source>
        <dbReference type="PROSITE" id="PS50850"/>
    </source>
</evidence>
<evidence type="ECO:0000256" key="2">
    <source>
        <dbReference type="ARBA" id="ARBA00022448"/>
    </source>
</evidence>
<feature type="transmembrane region" description="Helical" evidence="8">
    <location>
        <begin position="444"/>
        <end position="465"/>
    </location>
</feature>
<protein>
    <submittedName>
        <fullName evidence="10">MFS transporter</fullName>
    </submittedName>
</protein>
<proteinExistence type="predicted"/>
<dbReference type="PANTHER" id="PTHR23513:SF6">
    <property type="entry name" value="MAJOR FACILITATOR SUPERFAMILY ASSOCIATED DOMAIN-CONTAINING PROTEIN"/>
    <property type="match status" value="1"/>
</dbReference>
<keyword evidence="6 8" id="KW-0472">Membrane</keyword>
<gene>
    <name evidence="10" type="ORF">H9622_13315</name>
</gene>
<keyword evidence="4 8" id="KW-0812">Transmembrane</keyword>
<dbReference type="RefSeq" id="WP_191766887.1">
    <property type="nucleotide sequence ID" value="NZ_JACSPM010000004.1"/>
</dbReference>
<comment type="caution">
    <text evidence="10">The sequence shown here is derived from an EMBL/GenBank/DDBJ whole genome shotgun (WGS) entry which is preliminary data.</text>
</comment>
<feature type="transmembrane region" description="Helical" evidence="8">
    <location>
        <begin position="382"/>
        <end position="402"/>
    </location>
</feature>
<evidence type="ECO:0000256" key="6">
    <source>
        <dbReference type="ARBA" id="ARBA00023136"/>
    </source>
</evidence>
<dbReference type="Proteomes" id="UP000602532">
    <property type="component" value="Unassembled WGS sequence"/>
</dbReference>
<evidence type="ECO:0000256" key="1">
    <source>
        <dbReference type="ARBA" id="ARBA00004651"/>
    </source>
</evidence>
<feature type="region of interest" description="Disordered" evidence="7">
    <location>
        <begin position="1"/>
        <end position="33"/>
    </location>
</feature>
<dbReference type="InterPro" id="IPR020846">
    <property type="entry name" value="MFS_dom"/>
</dbReference>
<dbReference type="InterPro" id="IPR036259">
    <property type="entry name" value="MFS_trans_sf"/>
</dbReference>
<feature type="transmembrane region" description="Helical" evidence="8">
    <location>
        <begin position="74"/>
        <end position="94"/>
    </location>
</feature>